<dbReference type="Proteomes" id="UP000189940">
    <property type="component" value="Unassembled WGS sequence"/>
</dbReference>
<dbReference type="EMBL" id="MWPQ01000079">
    <property type="protein sequence ID" value="OPH81280.1"/>
    <property type="molecule type" value="Genomic_DNA"/>
</dbReference>
<accession>A0A1V4HUP0</accession>
<keyword evidence="2" id="KW-1185">Reference proteome</keyword>
<dbReference type="RefSeq" id="WP_079448494.1">
    <property type="nucleotide sequence ID" value="NZ_MWPQ01000079.1"/>
</dbReference>
<sequence length="80" mass="9164">MPDDDMKAELERLRRENDALKKGASEGTRMKVSDKGGLSVYGMGRFPVTLYKEQWLKLLNMSDEIRAFIAENEARLKAKD</sequence>
<reference evidence="1 2" key="1">
    <citation type="submission" date="2017-02" db="EMBL/GenBank/DDBJ databases">
        <title>Genome sequence of the nitrite-oxidizing bacterium Nitrobacter vulgaris strain Ab1.</title>
        <authorList>
            <person name="Mellbye B.L."/>
            <person name="Davis E.W."/>
            <person name="Spieck E."/>
            <person name="Chang J.H."/>
            <person name="Bottomley P.J."/>
            <person name="Sayavedra-Soto L.A."/>
        </authorList>
    </citation>
    <scope>NUCLEOTIDE SEQUENCE [LARGE SCALE GENOMIC DNA]</scope>
    <source>
        <strain evidence="1 2">Ab1</strain>
    </source>
</reference>
<evidence type="ECO:0000313" key="2">
    <source>
        <dbReference type="Proteomes" id="UP000189940"/>
    </source>
</evidence>
<dbReference type="AlphaFoldDB" id="A0A1V4HUP0"/>
<evidence type="ECO:0000313" key="1">
    <source>
        <dbReference type="EMBL" id="OPH81280.1"/>
    </source>
</evidence>
<dbReference type="OrthoDB" id="5296433at2"/>
<protein>
    <submittedName>
        <fullName evidence="1">Uncharacterized protein</fullName>
    </submittedName>
</protein>
<comment type="caution">
    <text evidence="1">The sequence shown here is derived from an EMBL/GenBank/DDBJ whole genome shotgun (WGS) entry which is preliminary data.</text>
</comment>
<organism evidence="1 2">
    <name type="scientific">Nitrobacter vulgaris</name>
    <dbReference type="NCBI Taxonomy" id="29421"/>
    <lineage>
        <taxon>Bacteria</taxon>
        <taxon>Pseudomonadati</taxon>
        <taxon>Pseudomonadota</taxon>
        <taxon>Alphaproteobacteria</taxon>
        <taxon>Hyphomicrobiales</taxon>
        <taxon>Nitrobacteraceae</taxon>
        <taxon>Nitrobacter</taxon>
    </lineage>
</organism>
<proteinExistence type="predicted"/>
<gene>
    <name evidence="1" type="ORF">B2M20_18575</name>
</gene>
<name>A0A1V4HUP0_NITVU</name>